<dbReference type="Proteomes" id="UP000663946">
    <property type="component" value="Chromosome 2"/>
</dbReference>
<name>A0AAJ4TBP0_AGRTU</name>
<dbReference type="RefSeq" id="WP_333722164.1">
    <property type="nucleotide sequence ID" value="NZ_CP049217.1"/>
</dbReference>
<sequence>MHDFSATARQISLDALQIELPDPDVEVLARFIPMADALILKASLRELRGAVKNGVPENLMQRLHRVYNRKISDSAKVFPALHTFETSFRTFVCYMMQDIYGTADWWREIYAYALSENTTSRKSKPATIGSKALTSDMFDALYKLASSLVLERELTKLLKKEADGEIVVSDHHVMQFSSLKDLREIISCDWIVAKDYLVSDKPLTQANFVEYFETVRAARNHLFHHRQVAASKNLVSHLVSLLDAIGVHLPSAYDAILHQAGRSISFVAPIEQYHFGLHAVRRAYTVTYQSGGQEHHQKILTGSCESEVVMNFMYSEKAVKLEKLSHMTVALNQPPAPENIAPIEAC</sequence>
<gene>
    <name evidence="1" type="ORF">G6M86_17610</name>
</gene>
<proteinExistence type="predicted"/>
<evidence type="ECO:0000313" key="2">
    <source>
        <dbReference type="Proteomes" id="UP000663946"/>
    </source>
</evidence>
<organism evidence="1 2">
    <name type="scientific">Agrobacterium tumefaciens</name>
    <dbReference type="NCBI Taxonomy" id="358"/>
    <lineage>
        <taxon>Bacteria</taxon>
        <taxon>Pseudomonadati</taxon>
        <taxon>Pseudomonadota</taxon>
        <taxon>Alphaproteobacteria</taxon>
        <taxon>Hyphomicrobiales</taxon>
        <taxon>Rhizobiaceae</taxon>
        <taxon>Rhizobium/Agrobacterium group</taxon>
        <taxon>Agrobacterium</taxon>
        <taxon>Agrobacterium tumefaciens complex</taxon>
    </lineage>
</organism>
<reference evidence="1" key="1">
    <citation type="submission" date="2020-02" db="EMBL/GenBank/DDBJ databases">
        <title>Unexpected conservation and global transmission of agrobacterial virulence plasmids.</title>
        <authorList>
            <person name="Weisberg A.J."/>
            <person name="Davis E.W. II"/>
            <person name="Tabima J.R."/>
            <person name="Belcher M.S."/>
            <person name="Miller M."/>
            <person name="Kuo C.-H."/>
            <person name="Loper J.E."/>
            <person name="Grunwald N.J."/>
            <person name="Putnam M.L."/>
            <person name="Chang J.H."/>
        </authorList>
    </citation>
    <scope>NUCLEOTIDE SEQUENCE</scope>
    <source>
        <strain evidence="1">Q15/94</strain>
    </source>
</reference>
<dbReference type="EMBL" id="CP049217">
    <property type="protein sequence ID" value="QTG15102.1"/>
    <property type="molecule type" value="Genomic_DNA"/>
</dbReference>
<accession>A0AAJ4TBP0</accession>
<dbReference type="AlphaFoldDB" id="A0AAJ4TBP0"/>
<protein>
    <submittedName>
        <fullName evidence="1">Uncharacterized protein</fullName>
    </submittedName>
</protein>
<evidence type="ECO:0000313" key="1">
    <source>
        <dbReference type="EMBL" id="QTG15102.1"/>
    </source>
</evidence>